<keyword evidence="3" id="KW-1185">Reference proteome</keyword>
<name>A0A395RE11_FUSSP</name>
<reference evidence="2 3" key="1">
    <citation type="journal article" date="2018" name="PLoS Pathog.">
        <title>Evolution of structural diversity of trichothecenes, a family of toxins produced by plant pathogenic and entomopathogenic fungi.</title>
        <authorList>
            <person name="Proctor R.H."/>
            <person name="McCormick S.P."/>
            <person name="Kim H.S."/>
            <person name="Cardoza R.E."/>
            <person name="Stanley A.M."/>
            <person name="Lindo L."/>
            <person name="Kelly A."/>
            <person name="Brown D.W."/>
            <person name="Lee T."/>
            <person name="Vaughan M.M."/>
            <person name="Alexander N.J."/>
            <person name="Busman M."/>
            <person name="Gutierrez S."/>
        </authorList>
    </citation>
    <scope>NUCLEOTIDE SEQUENCE [LARGE SCALE GENOMIC DNA]</scope>
    <source>
        <strain evidence="2 3">NRRL 3299</strain>
    </source>
</reference>
<feature type="compositionally biased region" description="Polar residues" evidence="1">
    <location>
        <begin position="106"/>
        <end position="120"/>
    </location>
</feature>
<feature type="region of interest" description="Disordered" evidence="1">
    <location>
        <begin position="21"/>
        <end position="226"/>
    </location>
</feature>
<proteinExistence type="predicted"/>
<dbReference type="AlphaFoldDB" id="A0A395RE11"/>
<dbReference type="STRING" id="5514.A0A395RE11"/>
<evidence type="ECO:0000313" key="2">
    <source>
        <dbReference type="EMBL" id="RGP58082.1"/>
    </source>
</evidence>
<evidence type="ECO:0000256" key="1">
    <source>
        <dbReference type="SAM" id="MobiDB-lite"/>
    </source>
</evidence>
<feature type="compositionally biased region" description="Acidic residues" evidence="1">
    <location>
        <begin position="27"/>
        <end position="36"/>
    </location>
</feature>
<evidence type="ECO:0000313" key="3">
    <source>
        <dbReference type="Proteomes" id="UP000266152"/>
    </source>
</evidence>
<dbReference type="Proteomes" id="UP000266152">
    <property type="component" value="Unassembled WGS sequence"/>
</dbReference>
<feature type="non-terminal residue" evidence="2">
    <location>
        <position position="1"/>
    </location>
</feature>
<gene>
    <name evidence="2" type="ORF">FSPOR_11933</name>
</gene>
<dbReference type="EMBL" id="PXOF01000317">
    <property type="protein sequence ID" value="RGP58082.1"/>
    <property type="molecule type" value="Genomic_DNA"/>
</dbReference>
<sequence>FYRRRSSTPLGGSRFGVISEKYRNSEENSEVEDAEAGEGQRLGEGSSLVGLSNVGTAAGATRLPTGRGSDRVTVTSYPGPDDDEDGPPPYGGAEDEGVDVKEGYQQLDNGQPVNLAQNWNFGALADSGAEDSTGADIGSDDAQLDSSADERGFSQSDGPDMAMVGDEFMDVDSATSTSHKATLADIENASGDHKAVIDVPTAAGSDRDSSEVAEIHLENEKGTKAE</sequence>
<protein>
    <submittedName>
        <fullName evidence="2">Uncharacterized protein</fullName>
    </submittedName>
</protein>
<organism evidence="2 3">
    <name type="scientific">Fusarium sporotrichioides</name>
    <dbReference type="NCBI Taxonomy" id="5514"/>
    <lineage>
        <taxon>Eukaryota</taxon>
        <taxon>Fungi</taxon>
        <taxon>Dikarya</taxon>
        <taxon>Ascomycota</taxon>
        <taxon>Pezizomycotina</taxon>
        <taxon>Sordariomycetes</taxon>
        <taxon>Hypocreomycetidae</taxon>
        <taxon>Hypocreales</taxon>
        <taxon>Nectriaceae</taxon>
        <taxon>Fusarium</taxon>
    </lineage>
</organism>
<comment type="caution">
    <text evidence="2">The sequence shown here is derived from an EMBL/GenBank/DDBJ whole genome shotgun (WGS) entry which is preliminary data.</text>
</comment>
<feature type="compositionally biased region" description="Basic and acidic residues" evidence="1">
    <location>
        <begin position="205"/>
        <end position="226"/>
    </location>
</feature>
<accession>A0A395RE11</accession>